<dbReference type="AlphaFoldDB" id="A0AAP4C6Y8"/>
<dbReference type="RefSeq" id="WP_101629365.1">
    <property type="nucleotide sequence ID" value="NZ_JASODW010000001.1"/>
</dbReference>
<dbReference type="EMBL" id="JASODW010000001">
    <property type="protein sequence ID" value="MDK6274193.1"/>
    <property type="molecule type" value="Genomic_DNA"/>
</dbReference>
<reference evidence="1" key="1">
    <citation type="submission" date="2023-05" db="EMBL/GenBank/DDBJ databases">
        <title>Cataloging the Phylogenetic Diversity of Human Bladder Bacteria.</title>
        <authorList>
            <person name="Du J."/>
        </authorList>
    </citation>
    <scope>NUCLEOTIDE SEQUENCE</scope>
    <source>
        <strain evidence="1">UMB9978</strain>
    </source>
</reference>
<name>A0AAP4C6Y8_9MICC</name>
<protein>
    <recommendedName>
        <fullName evidence="3">AbiEi antitoxin C-terminal domain-containing protein</fullName>
    </recommendedName>
</protein>
<evidence type="ECO:0000313" key="1">
    <source>
        <dbReference type="EMBL" id="MDK6274193.1"/>
    </source>
</evidence>
<accession>A0AAP4C6Y8</accession>
<gene>
    <name evidence="1" type="ORF">QP116_00225</name>
</gene>
<proteinExistence type="predicted"/>
<evidence type="ECO:0008006" key="3">
    <source>
        <dbReference type="Google" id="ProtNLM"/>
    </source>
</evidence>
<comment type="caution">
    <text evidence="1">The sequence shown here is derived from an EMBL/GenBank/DDBJ whole genome shotgun (WGS) entry which is preliminary data.</text>
</comment>
<evidence type="ECO:0000313" key="2">
    <source>
        <dbReference type="Proteomes" id="UP001240483"/>
    </source>
</evidence>
<dbReference type="Proteomes" id="UP001240483">
    <property type="component" value="Unassembled WGS sequence"/>
</dbReference>
<sequence>MSPGHNVLDIPKPQPDLLPIPHTKSRLCSVALWDEMREGLSQAELAAGLRDDLIRHILGPLYAALPVSLDPKVRWAALYRFQVALAAEGIKNSVFDHESALWAWLGGKPPASLNVRARAISRRFRAFGGVNIYIAPLNLSQTDIAYVEGVRVVTPLSLAVELAGSIASDADLPRTKIARLITDYPDRVAATFDPKTGHSPVECELSPEDVDMMLARCDRFARFGTKRQTLVKRRLREIIADLLTTRPELG</sequence>
<organism evidence="1 2">
    <name type="scientific">Pseudoglutamicibacter cumminsii</name>
    <dbReference type="NCBI Taxonomy" id="156979"/>
    <lineage>
        <taxon>Bacteria</taxon>
        <taxon>Bacillati</taxon>
        <taxon>Actinomycetota</taxon>
        <taxon>Actinomycetes</taxon>
        <taxon>Micrococcales</taxon>
        <taxon>Micrococcaceae</taxon>
        <taxon>Pseudoglutamicibacter</taxon>
    </lineage>
</organism>